<evidence type="ECO:0000313" key="1">
    <source>
        <dbReference type="EMBL" id="SVB08876.1"/>
    </source>
</evidence>
<sequence length="45" mass="4944">MASNFALFKVVFWCRFTAIVMAFKGCLLQAGNSDEWMRVGPGATA</sequence>
<dbReference type="AlphaFoldDB" id="A0A382B4Z3"/>
<gene>
    <name evidence="1" type="ORF">METZ01_LOCUS161730</name>
</gene>
<name>A0A382B4Z3_9ZZZZ</name>
<dbReference type="EMBL" id="UINC01028242">
    <property type="protein sequence ID" value="SVB08876.1"/>
    <property type="molecule type" value="Genomic_DNA"/>
</dbReference>
<reference evidence="1" key="1">
    <citation type="submission" date="2018-05" db="EMBL/GenBank/DDBJ databases">
        <authorList>
            <person name="Lanie J.A."/>
            <person name="Ng W.-L."/>
            <person name="Kazmierczak K.M."/>
            <person name="Andrzejewski T.M."/>
            <person name="Davidsen T.M."/>
            <person name="Wayne K.J."/>
            <person name="Tettelin H."/>
            <person name="Glass J.I."/>
            <person name="Rusch D."/>
            <person name="Podicherti R."/>
            <person name="Tsui H.-C.T."/>
            <person name="Winkler M.E."/>
        </authorList>
    </citation>
    <scope>NUCLEOTIDE SEQUENCE</scope>
</reference>
<organism evidence="1">
    <name type="scientific">marine metagenome</name>
    <dbReference type="NCBI Taxonomy" id="408172"/>
    <lineage>
        <taxon>unclassified sequences</taxon>
        <taxon>metagenomes</taxon>
        <taxon>ecological metagenomes</taxon>
    </lineage>
</organism>
<protein>
    <submittedName>
        <fullName evidence="1">Uncharacterized protein</fullName>
    </submittedName>
</protein>
<accession>A0A382B4Z3</accession>
<proteinExistence type="predicted"/>